<dbReference type="EMBL" id="CP017564">
    <property type="protein sequence ID" value="QXE07364.1"/>
    <property type="molecule type" value="Genomic_DNA"/>
</dbReference>
<gene>
    <name evidence="2" type="ORF">BJG93_36580</name>
</gene>
<keyword evidence="1" id="KW-0812">Transmembrane</keyword>
<sequence>MKTPTQKMQTVCLWVFGLSGLVFVPSMFIDMGRGNGGFDNLSFSIATIVSCAVGATALLCLGMAVEREKAAKYDHGKST</sequence>
<accession>A0A8F4KI83</accession>
<proteinExistence type="predicted"/>
<evidence type="ECO:0000313" key="2">
    <source>
        <dbReference type="EMBL" id="QXE07364.1"/>
    </source>
</evidence>
<dbReference type="RefSeq" id="WP_154671627.1">
    <property type="nucleotide sequence ID" value="NZ_AXBN01000062.1"/>
</dbReference>
<evidence type="ECO:0000313" key="3">
    <source>
        <dbReference type="Proteomes" id="UP000179860"/>
    </source>
</evidence>
<name>A0A8F4KI83_9BURK</name>
<keyword evidence="2" id="KW-0614">Plasmid</keyword>
<organism evidence="2 3">
    <name type="scientific">Paraburkholderia sprentiae WSM5005</name>
    <dbReference type="NCBI Taxonomy" id="754502"/>
    <lineage>
        <taxon>Bacteria</taxon>
        <taxon>Pseudomonadati</taxon>
        <taxon>Pseudomonadota</taxon>
        <taxon>Betaproteobacteria</taxon>
        <taxon>Burkholderiales</taxon>
        <taxon>Burkholderiaceae</taxon>
        <taxon>Paraburkholderia</taxon>
    </lineage>
</organism>
<geneLocation type="plasmid" evidence="2 3">
    <name>pl3WSM5005</name>
</geneLocation>
<keyword evidence="3" id="KW-1185">Reference proteome</keyword>
<dbReference type="Proteomes" id="UP000179860">
    <property type="component" value="Plasmid pl3WSM5005"/>
</dbReference>
<evidence type="ECO:0000256" key="1">
    <source>
        <dbReference type="SAM" id="Phobius"/>
    </source>
</evidence>
<dbReference type="KEGG" id="pspw:BJG93_36580"/>
<protein>
    <submittedName>
        <fullName evidence="2">Uncharacterized protein</fullName>
    </submittedName>
</protein>
<keyword evidence="1" id="KW-0472">Membrane</keyword>
<feature type="transmembrane region" description="Helical" evidence="1">
    <location>
        <begin position="41"/>
        <end position="65"/>
    </location>
</feature>
<reference evidence="2" key="1">
    <citation type="submission" date="2016-09" db="EMBL/GenBank/DDBJ databases">
        <title>The Complete Genome of Burkholderia sprentiae wsm5005.</title>
        <authorList>
            <person name="De Meyer S."/>
            <person name="Wang P."/>
            <person name="Terpolilli J."/>
        </authorList>
    </citation>
    <scope>NUCLEOTIDE SEQUENCE [LARGE SCALE GENOMIC DNA]</scope>
    <source>
        <strain evidence="2">WSM5005</strain>
    </source>
</reference>
<dbReference type="AlphaFoldDB" id="A0A8F4KI83"/>
<keyword evidence="1" id="KW-1133">Transmembrane helix</keyword>
<feature type="transmembrane region" description="Helical" evidence="1">
    <location>
        <begin position="12"/>
        <end position="29"/>
    </location>
</feature>